<reference evidence="2 3" key="1">
    <citation type="submission" date="2013-02" db="EMBL/GenBank/DDBJ databases">
        <title>The Genome Sequence of Plasmodium inui San Antonio 1.</title>
        <authorList>
            <consortium name="The Broad Institute Genome Sequencing Platform"/>
            <consortium name="The Broad Institute Genome Sequencing Center for Infectious Disease"/>
            <person name="Neafsey D."/>
            <person name="Cheeseman I."/>
            <person name="Volkman S."/>
            <person name="Adams J."/>
            <person name="Walker B."/>
            <person name="Young S.K."/>
            <person name="Zeng Q."/>
            <person name="Gargeya S."/>
            <person name="Fitzgerald M."/>
            <person name="Haas B."/>
            <person name="Abouelleil A."/>
            <person name="Alvarado L."/>
            <person name="Arachchi H.M."/>
            <person name="Berlin A.M."/>
            <person name="Chapman S.B."/>
            <person name="Dewar J."/>
            <person name="Goldberg J."/>
            <person name="Griggs A."/>
            <person name="Gujja S."/>
            <person name="Hansen M."/>
            <person name="Howarth C."/>
            <person name="Imamovic A."/>
            <person name="Larimer J."/>
            <person name="McCowan C."/>
            <person name="Murphy C."/>
            <person name="Neiman D."/>
            <person name="Pearson M."/>
            <person name="Priest M."/>
            <person name="Roberts A."/>
            <person name="Saif S."/>
            <person name="Shea T."/>
            <person name="Sisk P."/>
            <person name="Sykes S."/>
            <person name="Wortman J."/>
            <person name="Nusbaum C."/>
            <person name="Birren B."/>
        </authorList>
    </citation>
    <scope>NUCLEOTIDE SEQUENCE [LARGE SCALE GENOMIC DNA]</scope>
    <source>
        <strain evidence="2 3">San Antonio 1</strain>
    </source>
</reference>
<feature type="compositionally biased region" description="Basic and acidic residues" evidence="1">
    <location>
        <begin position="367"/>
        <end position="378"/>
    </location>
</feature>
<name>W7AFF2_9APIC</name>
<dbReference type="EMBL" id="KI965465">
    <property type="protein sequence ID" value="EUD67764.1"/>
    <property type="molecule type" value="Genomic_DNA"/>
</dbReference>
<feature type="region of interest" description="Disordered" evidence="1">
    <location>
        <begin position="453"/>
        <end position="476"/>
    </location>
</feature>
<dbReference type="AlphaFoldDB" id="W7AFF2"/>
<evidence type="ECO:0000313" key="2">
    <source>
        <dbReference type="EMBL" id="EUD67764.1"/>
    </source>
</evidence>
<dbReference type="OrthoDB" id="376834at2759"/>
<accession>W7AFF2</accession>
<dbReference type="RefSeq" id="XP_008815774.1">
    <property type="nucleotide sequence ID" value="XM_008817552.1"/>
</dbReference>
<keyword evidence="3" id="KW-1185">Reference proteome</keyword>
<feature type="region of interest" description="Disordered" evidence="1">
    <location>
        <begin position="1"/>
        <end position="20"/>
    </location>
</feature>
<feature type="region of interest" description="Disordered" evidence="1">
    <location>
        <begin position="350"/>
        <end position="388"/>
    </location>
</feature>
<sequence>MDMPRGHKPRVRDGKSQRSNLRDIEEAKKIRNQQNEVKFKKFCGSTDFVLDVPSIDEGVKFLKHQVDNEILNFNYTTMMLNEKVERLNDVERNIHIPMDLPFMFSFNMQNNDDISNWIKEQNEIENRKIANIEGTPRYINLTDDMKQISSSAPIVHTFDKDDLELLNRVAPHYIRRVRNSLLQCEERKNRDLLQGKNSSMGMNAHQQGGKGYESGALENNDGSSELMLKYGKRKVPYDCYFPHPLKKGTKVKKIYPLLPHIAVWNNKYIQGIMEIGNSGDYMRSNGGEDANKLLNKGGNATSNSDPKKQSRGMLGLLHLVEKTRDKHLYGLYKAQDMGCDEYMLNKFQRRDGSMRRRSSGVGPARGSADRSLTDRAASDGHGAAKGGLATVGTPIGGAALGGNVPDQASDTPAAKKKISLSKFLIKKYLFKLKMREKLKSKLSKGEKVTPLVKNQQEEEEKIAKSKNERDESAELTHRSKRVTFNQTNKYKYVGKKEELGENSEGDNTVTQNVSHSQSTPPDDNLECFKYVRDYKSPSFAMNPDDPLSYVIGFNKHNLAFMFPTMSRKIIFSKTGQQKRKNYILVRQK</sequence>
<organism evidence="2 3">
    <name type="scientific">Plasmodium inui San Antonio 1</name>
    <dbReference type="NCBI Taxonomy" id="1237626"/>
    <lineage>
        <taxon>Eukaryota</taxon>
        <taxon>Sar</taxon>
        <taxon>Alveolata</taxon>
        <taxon>Apicomplexa</taxon>
        <taxon>Aconoidasida</taxon>
        <taxon>Haemosporida</taxon>
        <taxon>Plasmodiidae</taxon>
        <taxon>Plasmodium</taxon>
        <taxon>Plasmodium (Plasmodium)</taxon>
    </lineage>
</organism>
<dbReference type="GeneID" id="20037227"/>
<evidence type="ECO:0000256" key="1">
    <source>
        <dbReference type="SAM" id="MobiDB-lite"/>
    </source>
</evidence>
<feature type="compositionally biased region" description="Polar residues" evidence="1">
    <location>
        <begin position="505"/>
        <end position="521"/>
    </location>
</feature>
<feature type="compositionally biased region" description="Basic and acidic residues" evidence="1">
    <location>
        <begin position="11"/>
        <end position="20"/>
    </location>
</feature>
<feature type="compositionally biased region" description="Basic and acidic residues" evidence="1">
    <location>
        <begin position="461"/>
        <end position="476"/>
    </location>
</feature>
<dbReference type="VEuPathDB" id="PlasmoDB:C922_01953"/>
<gene>
    <name evidence="2" type="ORF">C922_01953</name>
</gene>
<feature type="compositionally biased region" description="Basic residues" evidence="1">
    <location>
        <begin position="1"/>
        <end position="10"/>
    </location>
</feature>
<feature type="region of interest" description="Disordered" evidence="1">
    <location>
        <begin position="290"/>
        <end position="310"/>
    </location>
</feature>
<proteinExistence type="predicted"/>
<feature type="region of interest" description="Disordered" evidence="1">
    <location>
        <begin position="498"/>
        <end position="523"/>
    </location>
</feature>
<dbReference type="Proteomes" id="UP000030640">
    <property type="component" value="Unassembled WGS sequence"/>
</dbReference>
<evidence type="ECO:0000313" key="3">
    <source>
        <dbReference type="Proteomes" id="UP000030640"/>
    </source>
</evidence>
<protein>
    <submittedName>
        <fullName evidence="2">Uncharacterized protein</fullName>
    </submittedName>
</protein>